<dbReference type="EMBL" id="CM007901">
    <property type="protein sequence ID" value="OTG05880.1"/>
    <property type="molecule type" value="Genomic_DNA"/>
</dbReference>
<name>A0A251T419_HELAN</name>
<evidence type="ECO:0000313" key="1">
    <source>
        <dbReference type="EMBL" id="OTG05880.1"/>
    </source>
</evidence>
<dbReference type="AlphaFoldDB" id="A0A251T419"/>
<dbReference type="Proteomes" id="UP000215914">
    <property type="component" value="Chromosome 12"/>
</dbReference>
<dbReference type="InParanoid" id="A0A251T419"/>
<accession>A0A251T419</accession>
<evidence type="ECO:0000313" key="2">
    <source>
        <dbReference type="Proteomes" id="UP000215914"/>
    </source>
</evidence>
<protein>
    <submittedName>
        <fullName evidence="1">Uncharacterized protein</fullName>
    </submittedName>
</protein>
<reference evidence="2" key="1">
    <citation type="journal article" date="2017" name="Nature">
        <title>The sunflower genome provides insights into oil metabolism, flowering and Asterid evolution.</title>
        <authorList>
            <person name="Badouin H."/>
            <person name="Gouzy J."/>
            <person name="Grassa C.J."/>
            <person name="Murat F."/>
            <person name="Staton S.E."/>
            <person name="Cottret L."/>
            <person name="Lelandais-Briere C."/>
            <person name="Owens G.L."/>
            <person name="Carrere S."/>
            <person name="Mayjonade B."/>
            <person name="Legrand L."/>
            <person name="Gill N."/>
            <person name="Kane N.C."/>
            <person name="Bowers J.E."/>
            <person name="Hubner S."/>
            <person name="Bellec A."/>
            <person name="Berard A."/>
            <person name="Berges H."/>
            <person name="Blanchet N."/>
            <person name="Boniface M.C."/>
            <person name="Brunel D."/>
            <person name="Catrice O."/>
            <person name="Chaidir N."/>
            <person name="Claudel C."/>
            <person name="Donnadieu C."/>
            <person name="Faraut T."/>
            <person name="Fievet G."/>
            <person name="Helmstetter N."/>
            <person name="King M."/>
            <person name="Knapp S.J."/>
            <person name="Lai Z."/>
            <person name="Le Paslier M.C."/>
            <person name="Lippi Y."/>
            <person name="Lorenzon L."/>
            <person name="Mandel J.R."/>
            <person name="Marage G."/>
            <person name="Marchand G."/>
            <person name="Marquand E."/>
            <person name="Bret-Mestries E."/>
            <person name="Morien E."/>
            <person name="Nambeesan S."/>
            <person name="Nguyen T."/>
            <person name="Pegot-Espagnet P."/>
            <person name="Pouilly N."/>
            <person name="Raftis F."/>
            <person name="Sallet E."/>
            <person name="Schiex T."/>
            <person name="Thomas J."/>
            <person name="Vandecasteele C."/>
            <person name="Vares D."/>
            <person name="Vear F."/>
            <person name="Vautrin S."/>
            <person name="Crespi M."/>
            <person name="Mangin B."/>
            <person name="Burke J.M."/>
            <person name="Salse J."/>
            <person name="Munos S."/>
            <person name="Vincourt P."/>
            <person name="Rieseberg L.H."/>
            <person name="Langlade N.B."/>
        </authorList>
    </citation>
    <scope>NUCLEOTIDE SEQUENCE [LARGE SCALE GENOMIC DNA]</scope>
    <source>
        <strain evidence="2">cv. SF193</strain>
    </source>
</reference>
<gene>
    <name evidence="1" type="ORF">HannXRQ_Chr12g0378531</name>
</gene>
<organism evidence="1 2">
    <name type="scientific">Helianthus annuus</name>
    <name type="common">Common sunflower</name>
    <dbReference type="NCBI Taxonomy" id="4232"/>
    <lineage>
        <taxon>Eukaryota</taxon>
        <taxon>Viridiplantae</taxon>
        <taxon>Streptophyta</taxon>
        <taxon>Embryophyta</taxon>
        <taxon>Tracheophyta</taxon>
        <taxon>Spermatophyta</taxon>
        <taxon>Magnoliopsida</taxon>
        <taxon>eudicotyledons</taxon>
        <taxon>Gunneridae</taxon>
        <taxon>Pentapetalae</taxon>
        <taxon>asterids</taxon>
        <taxon>campanulids</taxon>
        <taxon>Asterales</taxon>
        <taxon>Asteraceae</taxon>
        <taxon>Asteroideae</taxon>
        <taxon>Heliantheae alliance</taxon>
        <taxon>Heliantheae</taxon>
        <taxon>Helianthus</taxon>
    </lineage>
</organism>
<keyword evidence="2" id="KW-1185">Reference proteome</keyword>
<sequence>MLQRLGSHSIRLHIRVLLLRHSKNMISQCVTVGGSRSYFVDLLHGILKFDPVDRLTAQ</sequence>
<proteinExistence type="predicted"/>